<dbReference type="EMBL" id="KV878337">
    <property type="protein sequence ID" value="OJJ49756.1"/>
    <property type="molecule type" value="Genomic_DNA"/>
</dbReference>
<proteinExistence type="predicted"/>
<protein>
    <submittedName>
        <fullName evidence="2">Uncharacterized protein</fullName>
    </submittedName>
</protein>
<sequence>MIFSIFFPIVLWFNGFIIEGAPSYYYSLKDHYGARRVVSSSQREILSDPPRASLSSGDVVVVAITSRLHLLASSYSVCSREHSVFRPPSLVSGKESDTPYAVGAS</sequence>
<dbReference type="RefSeq" id="XP_022584266.1">
    <property type="nucleotide sequence ID" value="XM_022721980.1"/>
</dbReference>
<dbReference type="VEuPathDB" id="FungiDB:ASPZODRAFT_128279"/>
<name>A0A1L9SRK8_9EURO</name>
<gene>
    <name evidence="2" type="ORF">ASPZODRAFT_128279</name>
</gene>
<dbReference type="Proteomes" id="UP000184188">
    <property type="component" value="Unassembled WGS sequence"/>
</dbReference>
<evidence type="ECO:0000256" key="1">
    <source>
        <dbReference type="SAM" id="Phobius"/>
    </source>
</evidence>
<reference evidence="3" key="1">
    <citation type="journal article" date="2017" name="Genome Biol.">
        <title>Comparative genomics reveals high biological diversity and specific adaptations in the industrially and medically important fungal genus Aspergillus.</title>
        <authorList>
            <person name="de Vries R.P."/>
            <person name="Riley R."/>
            <person name="Wiebenga A."/>
            <person name="Aguilar-Osorio G."/>
            <person name="Amillis S."/>
            <person name="Uchima C.A."/>
            <person name="Anderluh G."/>
            <person name="Asadollahi M."/>
            <person name="Askin M."/>
            <person name="Barry K."/>
            <person name="Battaglia E."/>
            <person name="Bayram O."/>
            <person name="Benocci T."/>
            <person name="Braus-Stromeyer S.A."/>
            <person name="Caldana C."/>
            <person name="Canovas D."/>
            <person name="Cerqueira G.C."/>
            <person name="Chen F."/>
            <person name="Chen W."/>
            <person name="Choi C."/>
            <person name="Clum A."/>
            <person name="Dos Santos R.A."/>
            <person name="Damasio A.R."/>
            <person name="Diallinas G."/>
            <person name="Emri T."/>
            <person name="Fekete E."/>
            <person name="Flipphi M."/>
            <person name="Freyberg S."/>
            <person name="Gallo A."/>
            <person name="Gournas C."/>
            <person name="Habgood R."/>
            <person name="Hainaut M."/>
            <person name="Harispe M.L."/>
            <person name="Henrissat B."/>
            <person name="Hilden K.S."/>
            <person name="Hope R."/>
            <person name="Hossain A."/>
            <person name="Karabika E."/>
            <person name="Karaffa L."/>
            <person name="Karanyi Z."/>
            <person name="Krasevec N."/>
            <person name="Kuo A."/>
            <person name="Kusch H."/>
            <person name="LaButti K."/>
            <person name="Lagendijk E.L."/>
            <person name="Lapidus A."/>
            <person name="Levasseur A."/>
            <person name="Lindquist E."/>
            <person name="Lipzen A."/>
            <person name="Logrieco A.F."/>
            <person name="MacCabe A."/>
            <person name="Maekelae M.R."/>
            <person name="Malavazi I."/>
            <person name="Melin P."/>
            <person name="Meyer V."/>
            <person name="Mielnichuk N."/>
            <person name="Miskei M."/>
            <person name="Molnar A.P."/>
            <person name="Mule G."/>
            <person name="Ngan C.Y."/>
            <person name="Orejas M."/>
            <person name="Orosz E."/>
            <person name="Ouedraogo J.P."/>
            <person name="Overkamp K.M."/>
            <person name="Park H.-S."/>
            <person name="Perrone G."/>
            <person name="Piumi F."/>
            <person name="Punt P.J."/>
            <person name="Ram A.F."/>
            <person name="Ramon A."/>
            <person name="Rauscher S."/>
            <person name="Record E."/>
            <person name="Riano-Pachon D.M."/>
            <person name="Robert V."/>
            <person name="Roehrig J."/>
            <person name="Ruller R."/>
            <person name="Salamov A."/>
            <person name="Salih N.S."/>
            <person name="Samson R.A."/>
            <person name="Sandor E."/>
            <person name="Sanguinetti M."/>
            <person name="Schuetze T."/>
            <person name="Sepcic K."/>
            <person name="Shelest E."/>
            <person name="Sherlock G."/>
            <person name="Sophianopoulou V."/>
            <person name="Squina F.M."/>
            <person name="Sun H."/>
            <person name="Susca A."/>
            <person name="Todd R.B."/>
            <person name="Tsang A."/>
            <person name="Unkles S.E."/>
            <person name="van de Wiele N."/>
            <person name="van Rossen-Uffink D."/>
            <person name="Oliveira J.V."/>
            <person name="Vesth T.C."/>
            <person name="Visser J."/>
            <person name="Yu J.-H."/>
            <person name="Zhou M."/>
            <person name="Andersen M.R."/>
            <person name="Archer D.B."/>
            <person name="Baker S.E."/>
            <person name="Benoit I."/>
            <person name="Brakhage A.A."/>
            <person name="Braus G.H."/>
            <person name="Fischer R."/>
            <person name="Frisvad J.C."/>
            <person name="Goldman G.H."/>
            <person name="Houbraken J."/>
            <person name="Oakley B."/>
            <person name="Pocsi I."/>
            <person name="Scazzocchio C."/>
            <person name="Seiboth B."/>
            <person name="vanKuyk P.A."/>
            <person name="Wortman J."/>
            <person name="Dyer P.S."/>
            <person name="Grigoriev I.V."/>
        </authorList>
    </citation>
    <scope>NUCLEOTIDE SEQUENCE [LARGE SCALE GENOMIC DNA]</scope>
    <source>
        <strain evidence="3">CBS 506.65</strain>
    </source>
</reference>
<organism evidence="2 3">
    <name type="scientific">Penicilliopsis zonata CBS 506.65</name>
    <dbReference type="NCBI Taxonomy" id="1073090"/>
    <lineage>
        <taxon>Eukaryota</taxon>
        <taxon>Fungi</taxon>
        <taxon>Dikarya</taxon>
        <taxon>Ascomycota</taxon>
        <taxon>Pezizomycotina</taxon>
        <taxon>Eurotiomycetes</taxon>
        <taxon>Eurotiomycetidae</taxon>
        <taxon>Eurotiales</taxon>
        <taxon>Aspergillaceae</taxon>
        <taxon>Penicilliopsis</taxon>
    </lineage>
</organism>
<dbReference type="GeneID" id="34608445"/>
<accession>A0A1L9SRK8</accession>
<keyword evidence="1" id="KW-0812">Transmembrane</keyword>
<keyword evidence="3" id="KW-1185">Reference proteome</keyword>
<feature type="transmembrane region" description="Helical" evidence="1">
    <location>
        <begin position="6"/>
        <end position="26"/>
    </location>
</feature>
<keyword evidence="1" id="KW-0472">Membrane</keyword>
<dbReference type="AlphaFoldDB" id="A0A1L9SRK8"/>
<keyword evidence="1" id="KW-1133">Transmembrane helix</keyword>
<evidence type="ECO:0000313" key="3">
    <source>
        <dbReference type="Proteomes" id="UP000184188"/>
    </source>
</evidence>
<evidence type="ECO:0000313" key="2">
    <source>
        <dbReference type="EMBL" id="OJJ49756.1"/>
    </source>
</evidence>